<evidence type="ECO:0000313" key="1">
    <source>
        <dbReference type="EMBL" id="GGG66339.1"/>
    </source>
</evidence>
<keyword evidence="2" id="KW-1185">Reference proteome</keyword>
<evidence type="ECO:0000313" key="2">
    <source>
        <dbReference type="Proteomes" id="UP000617145"/>
    </source>
</evidence>
<dbReference type="EMBL" id="BMJV01000002">
    <property type="protein sequence ID" value="GGG66339.1"/>
    <property type="molecule type" value="Genomic_DNA"/>
</dbReference>
<comment type="caution">
    <text evidence="1">The sequence shown here is derived from an EMBL/GenBank/DDBJ whole genome shotgun (WGS) entry which is preliminary data.</text>
</comment>
<gene>
    <name evidence="1" type="ORF">GCM10011415_11390</name>
</gene>
<reference evidence="1" key="2">
    <citation type="submission" date="2020-09" db="EMBL/GenBank/DDBJ databases">
        <authorList>
            <person name="Sun Q."/>
            <person name="Zhou Y."/>
        </authorList>
    </citation>
    <scope>NUCLEOTIDE SEQUENCE</scope>
    <source>
        <strain evidence="1">CGMCC 1.15762</strain>
    </source>
</reference>
<protein>
    <submittedName>
        <fullName evidence="1">Uncharacterized protein</fullName>
    </submittedName>
</protein>
<dbReference type="Proteomes" id="UP000617145">
    <property type="component" value="Unassembled WGS sequence"/>
</dbReference>
<name>A0A8J2ZIA3_9RHOB</name>
<accession>A0A8J2ZIA3</accession>
<proteinExistence type="predicted"/>
<dbReference type="AlphaFoldDB" id="A0A8J2ZIA3"/>
<sequence>MSMLLLGGTSTQVCLCEVHRLPSGEPGTKVGLLKFAMLDAMCSQRLEQISMRGEQGAGAALELVEFGAKAVTVIGKELLEIRWSDPSVSVDAEPELPVKLQLEGGGLGKIAFDTAAGARAAGRQGETLGSAPGEDDRQLMLELKGPALVDCGAAGRGSAVTRDLHPAHRSRAQKYSNNGLPAFVDLQSCVHSLRVRADTLRSAPGYAGAGPTAAPAPLPREWPRNYSGGIIASGCVRSIGMS</sequence>
<organism evidence="1 2">
    <name type="scientific">Salipiger pallidus</name>
    <dbReference type="NCBI Taxonomy" id="1775170"/>
    <lineage>
        <taxon>Bacteria</taxon>
        <taxon>Pseudomonadati</taxon>
        <taxon>Pseudomonadota</taxon>
        <taxon>Alphaproteobacteria</taxon>
        <taxon>Rhodobacterales</taxon>
        <taxon>Roseobacteraceae</taxon>
        <taxon>Salipiger</taxon>
    </lineage>
</organism>
<reference evidence="1" key="1">
    <citation type="journal article" date="2014" name="Int. J. Syst. Evol. Microbiol.">
        <title>Complete genome sequence of Corynebacterium casei LMG S-19264T (=DSM 44701T), isolated from a smear-ripened cheese.</title>
        <authorList>
            <consortium name="US DOE Joint Genome Institute (JGI-PGF)"/>
            <person name="Walter F."/>
            <person name="Albersmeier A."/>
            <person name="Kalinowski J."/>
            <person name="Ruckert C."/>
        </authorList>
    </citation>
    <scope>NUCLEOTIDE SEQUENCE</scope>
    <source>
        <strain evidence="1">CGMCC 1.15762</strain>
    </source>
</reference>